<dbReference type="Gene3D" id="3.30.2310.20">
    <property type="entry name" value="RelE-like"/>
    <property type="match status" value="1"/>
</dbReference>
<dbReference type="Pfam" id="PF05016">
    <property type="entry name" value="ParE_toxin"/>
    <property type="match status" value="1"/>
</dbReference>
<proteinExistence type="predicted"/>
<protein>
    <submittedName>
        <fullName evidence="2">Type II toxin-antitoxin system RelE/ParE family toxin</fullName>
    </submittedName>
</protein>
<gene>
    <name evidence="2" type="ORF">JI748_04675</name>
</gene>
<reference evidence="2 3" key="1">
    <citation type="submission" date="2021-01" db="EMBL/GenBank/DDBJ databases">
        <title>Genome seq and assembly of Devosia sp. LEGU1.</title>
        <authorList>
            <person name="Chhetri G."/>
        </authorList>
    </citation>
    <scope>NUCLEOTIDE SEQUENCE [LARGE SCALE GENOMIC DNA]</scope>
    <source>
        <strain evidence="2 3">LEGU1</strain>
    </source>
</reference>
<keyword evidence="3" id="KW-1185">Reference proteome</keyword>
<sequence>MRRLPVVFREQASEDLLDIESFLFANGASYSVAKAYVDRIVAKCLNVGDLPTGYPIQERIGVGVRSVPENSATITYRVNEDLIEILNVYYGGQDL</sequence>
<name>A0ABX7C7S6_9HYPH</name>
<keyword evidence="1" id="KW-1277">Toxin-antitoxin system</keyword>
<evidence type="ECO:0000313" key="2">
    <source>
        <dbReference type="EMBL" id="QQR40309.1"/>
    </source>
</evidence>
<organism evidence="2 3">
    <name type="scientific">Devosia rhizoryzae</name>
    <dbReference type="NCBI Taxonomy" id="2774137"/>
    <lineage>
        <taxon>Bacteria</taxon>
        <taxon>Pseudomonadati</taxon>
        <taxon>Pseudomonadota</taxon>
        <taxon>Alphaproteobacteria</taxon>
        <taxon>Hyphomicrobiales</taxon>
        <taxon>Devosiaceae</taxon>
        <taxon>Devosia</taxon>
    </lineage>
</organism>
<dbReference type="InterPro" id="IPR007712">
    <property type="entry name" value="RelE/ParE_toxin"/>
</dbReference>
<evidence type="ECO:0000313" key="3">
    <source>
        <dbReference type="Proteomes" id="UP000595857"/>
    </source>
</evidence>
<dbReference type="Proteomes" id="UP000595857">
    <property type="component" value="Chromosome"/>
</dbReference>
<evidence type="ECO:0000256" key="1">
    <source>
        <dbReference type="ARBA" id="ARBA00022649"/>
    </source>
</evidence>
<accession>A0ABX7C7S6</accession>
<dbReference type="EMBL" id="CP068046">
    <property type="protein sequence ID" value="QQR40309.1"/>
    <property type="molecule type" value="Genomic_DNA"/>
</dbReference>
<dbReference type="RefSeq" id="WP_201635536.1">
    <property type="nucleotide sequence ID" value="NZ_CP068046.1"/>
</dbReference>
<dbReference type="InterPro" id="IPR035093">
    <property type="entry name" value="RelE/ParE_toxin_dom_sf"/>
</dbReference>